<dbReference type="KEGG" id="cyj:Cyan7822_5623"/>
<gene>
    <name evidence="1" type="ordered locus">Cyan7822_5623</name>
</gene>
<evidence type="ECO:0000313" key="2">
    <source>
        <dbReference type="Proteomes" id="UP000008206"/>
    </source>
</evidence>
<reference evidence="2" key="1">
    <citation type="journal article" date="2011" name="MBio">
        <title>Novel metabolic attributes of the genus Cyanothece, comprising a group of unicellular nitrogen-fixing Cyanobacteria.</title>
        <authorList>
            <person name="Bandyopadhyay A."/>
            <person name="Elvitigala T."/>
            <person name="Welsh E."/>
            <person name="Stockel J."/>
            <person name="Liberton M."/>
            <person name="Min H."/>
            <person name="Sherman L.A."/>
            <person name="Pakrasi H.B."/>
        </authorList>
    </citation>
    <scope>NUCLEOTIDE SEQUENCE [LARGE SCALE GENOMIC DNA]</scope>
    <source>
        <strain evidence="2">PCC 7822</strain>
        <plasmid evidence="2">Cy782201</plasmid>
    </source>
</reference>
<geneLocation type="plasmid" evidence="1 2">
    <name>Cy782201</name>
</geneLocation>
<keyword evidence="1" id="KW-0614">Plasmid</keyword>
<dbReference type="Proteomes" id="UP000008206">
    <property type="component" value="Plasmid Cy782201"/>
</dbReference>
<keyword evidence="2" id="KW-1185">Reference proteome</keyword>
<sequence>MVNINQIPLMFRAQIEGRCQIQRLIPKQETQEAYHWVDQWVEGVEEEIPDFSSNIQTKEYQMTWRFVSNGGQDEGVIRPVIGAKGFPFYPGSSMKGAFLRACTEEEALKYCGGKKGNEINPGILRFHGGYPNSLEWIEEELVDIVHPQQDWQVKTNANHSAFIQISLHQPTLVFGISSTRTLEVQEWEKIWKIWEAALGKGIGCRVSAGYGQPKNHTANSLLSIHLQGKGLASQSIKKGNNEVKGEFRANLFKAALRGHTLRLLGGVTDEKTAERLTQELWGGIGGTSGATIGQLGISFEVKQLSLDKFTYTPSRYPVSFPTYKVKGRLDLLCLQNLSEKKQENLTRFVTDLIQFSLLLGGFGKSWRRVDHELFFPEYLKNGNKPMIGCHWQFIEQSRKLYIPVNQLEDIKRFLEGIYQSMQGWVKYKKANLNLLGCNWREAFHPNRVQVWGRIANSQDDSEAIYWFHQAYRSNQTIKQTELTGKLNKIGRIWHRMYPRSILVERGRKYTSEYVELLTIFPDDSQNTRDFILFLQESSSFEKLWGN</sequence>
<dbReference type="EMBL" id="CP002199">
    <property type="protein sequence ID" value="ADN17489.1"/>
    <property type="molecule type" value="Genomic_DNA"/>
</dbReference>
<proteinExistence type="predicted"/>
<dbReference type="HOGENOM" id="CLU_038137_0_0_3"/>
<evidence type="ECO:0000313" key="1">
    <source>
        <dbReference type="EMBL" id="ADN17489.1"/>
    </source>
</evidence>
<organism evidence="1 2">
    <name type="scientific">Gloeothece verrucosa (strain PCC 7822)</name>
    <name type="common">Cyanothece sp. (strain PCC 7822)</name>
    <dbReference type="NCBI Taxonomy" id="497965"/>
    <lineage>
        <taxon>Bacteria</taxon>
        <taxon>Bacillati</taxon>
        <taxon>Cyanobacteriota</taxon>
        <taxon>Cyanophyceae</taxon>
        <taxon>Oscillatoriophycideae</taxon>
        <taxon>Chroococcales</taxon>
        <taxon>Aphanothecaceae</taxon>
        <taxon>Gloeothece</taxon>
        <taxon>Gloeothece verrucosa</taxon>
    </lineage>
</organism>
<dbReference type="AlphaFoldDB" id="E0UKK9"/>
<dbReference type="RefSeq" id="WP_013334239.1">
    <property type="nucleotide sequence ID" value="NC_014533.1"/>
</dbReference>
<accession>E0UKK9</accession>
<evidence type="ECO:0008006" key="3">
    <source>
        <dbReference type="Google" id="ProtNLM"/>
    </source>
</evidence>
<protein>
    <recommendedName>
        <fullName evidence="3">RAMP superfamily protein</fullName>
    </recommendedName>
</protein>
<name>E0UKK9_GLOV7</name>
<dbReference type="OrthoDB" id="9813956at2"/>